<evidence type="ECO:0000256" key="4">
    <source>
        <dbReference type="ARBA" id="ARBA00022958"/>
    </source>
</evidence>
<dbReference type="InterPro" id="IPR036291">
    <property type="entry name" value="NAD(P)-bd_dom_sf"/>
</dbReference>
<evidence type="ECO:0000256" key="5">
    <source>
        <dbReference type="ARBA" id="ARBA00023027"/>
    </source>
</evidence>
<dbReference type="PROSITE" id="PS51201">
    <property type="entry name" value="RCK_N"/>
    <property type="match status" value="1"/>
</dbReference>
<dbReference type="Pfam" id="PF02080">
    <property type="entry name" value="TrkA_C"/>
    <property type="match status" value="1"/>
</dbReference>
<dbReference type="SUPFAM" id="SSF116726">
    <property type="entry name" value="TrkA C-terminal domain-like"/>
    <property type="match status" value="1"/>
</dbReference>
<dbReference type="AlphaFoldDB" id="M0EAF0"/>
<evidence type="ECO:0000259" key="8">
    <source>
        <dbReference type="PROSITE" id="PS51202"/>
    </source>
</evidence>
<comment type="caution">
    <text evidence="9">The sequence shown here is derived from an EMBL/GenBank/DDBJ whole genome shotgun (WGS) entry which is preliminary data.</text>
</comment>
<dbReference type="SUPFAM" id="SSF51735">
    <property type="entry name" value="NAD(P)-binding Rossmann-fold domains"/>
    <property type="match status" value="1"/>
</dbReference>
<name>M0EAF0_9EURY</name>
<keyword evidence="4" id="KW-0630">Potassium</keyword>
<keyword evidence="3" id="KW-0633">Potassium transport</keyword>
<dbReference type="GO" id="GO:0015079">
    <property type="term" value="F:potassium ion transmembrane transporter activity"/>
    <property type="evidence" value="ECO:0007669"/>
    <property type="project" value="InterPro"/>
</dbReference>
<keyword evidence="2" id="KW-0813">Transport</keyword>
<dbReference type="Gene3D" id="3.40.50.720">
    <property type="entry name" value="NAD(P)-binding Rossmann-like Domain"/>
    <property type="match status" value="1"/>
</dbReference>
<dbReference type="Gene3D" id="3.30.70.1450">
    <property type="entry name" value="Regulator of K+ conductance, C-terminal domain"/>
    <property type="match status" value="1"/>
</dbReference>
<dbReference type="PATRIC" id="fig|1227465.4.peg.1474"/>
<dbReference type="InterPro" id="IPR036721">
    <property type="entry name" value="RCK_C_sf"/>
</dbReference>
<keyword evidence="5" id="KW-0520">NAD</keyword>
<keyword evidence="6" id="KW-0406">Ion transport</keyword>
<dbReference type="EMBL" id="AOJK01000036">
    <property type="protein sequence ID" value="ELZ44786.1"/>
    <property type="molecule type" value="Genomic_DNA"/>
</dbReference>
<gene>
    <name evidence="9" type="ORF">C463_07517</name>
</gene>
<dbReference type="PROSITE" id="PS51202">
    <property type="entry name" value="RCK_C"/>
    <property type="match status" value="1"/>
</dbReference>
<dbReference type="Proteomes" id="UP000011586">
    <property type="component" value="Unassembled WGS sequence"/>
</dbReference>
<dbReference type="PANTHER" id="PTHR43833">
    <property type="entry name" value="POTASSIUM CHANNEL PROTEIN 2-RELATED-RELATED"/>
    <property type="match status" value="1"/>
</dbReference>
<dbReference type="GO" id="GO:0005886">
    <property type="term" value="C:plasma membrane"/>
    <property type="evidence" value="ECO:0007669"/>
    <property type="project" value="InterPro"/>
</dbReference>
<evidence type="ECO:0000313" key="10">
    <source>
        <dbReference type="Proteomes" id="UP000011586"/>
    </source>
</evidence>
<evidence type="ECO:0000259" key="7">
    <source>
        <dbReference type="PROSITE" id="PS51201"/>
    </source>
</evidence>
<dbReference type="Pfam" id="PF02254">
    <property type="entry name" value="TrkA_N"/>
    <property type="match status" value="1"/>
</dbReference>
<keyword evidence="10" id="KW-1185">Reference proteome</keyword>
<dbReference type="PRINTS" id="PR00335">
    <property type="entry name" value="KUPTAKETRKA"/>
</dbReference>
<evidence type="ECO:0000256" key="1">
    <source>
        <dbReference type="ARBA" id="ARBA00003660"/>
    </source>
</evidence>
<evidence type="ECO:0000256" key="6">
    <source>
        <dbReference type="ARBA" id="ARBA00023065"/>
    </source>
</evidence>
<dbReference type="RefSeq" id="WP_008442455.1">
    <property type="nucleotide sequence ID" value="NZ_AOJK01000036.1"/>
</dbReference>
<evidence type="ECO:0000256" key="2">
    <source>
        <dbReference type="ARBA" id="ARBA00022448"/>
    </source>
</evidence>
<dbReference type="InterPro" id="IPR006037">
    <property type="entry name" value="RCK_C"/>
</dbReference>
<dbReference type="InterPro" id="IPR003148">
    <property type="entry name" value="RCK_N"/>
</dbReference>
<feature type="domain" description="RCK C-terminal" evidence="8">
    <location>
        <begin position="138"/>
        <end position="217"/>
    </location>
</feature>
<reference evidence="9 10" key="1">
    <citation type="journal article" date="2014" name="PLoS Genet.">
        <title>Phylogenetically driven sequencing of extremely halophilic archaea reveals strategies for static and dynamic osmo-response.</title>
        <authorList>
            <person name="Becker E.A."/>
            <person name="Seitzer P.M."/>
            <person name="Tritt A."/>
            <person name="Larsen D."/>
            <person name="Krusor M."/>
            <person name="Yao A.I."/>
            <person name="Wu D."/>
            <person name="Madern D."/>
            <person name="Eisen J.A."/>
            <person name="Darling A.E."/>
            <person name="Facciotti M.T."/>
        </authorList>
    </citation>
    <scope>NUCLEOTIDE SEQUENCE [LARGE SCALE GENOMIC DNA]</scope>
    <source>
        <strain evidence="9 10">DSM 19288</strain>
    </source>
</reference>
<evidence type="ECO:0000256" key="3">
    <source>
        <dbReference type="ARBA" id="ARBA00022538"/>
    </source>
</evidence>
<dbReference type="InterPro" id="IPR006036">
    <property type="entry name" value="K_uptake_TrkA"/>
</dbReference>
<dbReference type="OrthoDB" id="169192at2157"/>
<evidence type="ECO:0000313" key="9">
    <source>
        <dbReference type="EMBL" id="ELZ44786.1"/>
    </source>
</evidence>
<dbReference type="STRING" id="1227465.C463_07517"/>
<dbReference type="PANTHER" id="PTHR43833:SF5">
    <property type="entry name" value="TRK SYSTEM POTASSIUM UPTAKE PROTEIN TRKA"/>
    <property type="match status" value="1"/>
</dbReference>
<protein>
    <submittedName>
        <fullName evidence="9">TRK potassium uptake system protein</fullName>
    </submittedName>
</protein>
<accession>M0EAF0</accession>
<feature type="domain" description="RCK N-terminal" evidence="7">
    <location>
        <begin position="4"/>
        <end position="119"/>
    </location>
</feature>
<dbReference type="InterPro" id="IPR050721">
    <property type="entry name" value="Trk_Ktr_HKT_K-transport"/>
</dbReference>
<proteinExistence type="predicted"/>
<organism evidence="9 10">
    <name type="scientific">Halorubrum californiense DSM 19288</name>
    <dbReference type="NCBI Taxonomy" id="1227465"/>
    <lineage>
        <taxon>Archaea</taxon>
        <taxon>Methanobacteriati</taxon>
        <taxon>Methanobacteriota</taxon>
        <taxon>Stenosarchaea group</taxon>
        <taxon>Halobacteria</taxon>
        <taxon>Halobacteriales</taxon>
        <taxon>Haloferacaceae</taxon>
        <taxon>Halorubrum</taxon>
    </lineage>
</organism>
<sequence>MAQSKRFVIGGGGRVGLQTAENLTEQGHEVLLIEIDEDRVEELADAYLGPVIHGDATEQSILRQADVQRADAIAALTDETETNMEICLTAHHLAPTIRTLARSESRTGGGHDEVVDATLLPQSLGGDHAADMLTGEEIRKLVFPTADLDIIEVTVAESAPVAGRRLDEIALPAGSLLISTSDRESLAGPDTLLEPSEQYILAVESDVVDEVVNLFRG</sequence>
<comment type="function">
    <text evidence="1">Part of a potassium transport system.</text>
</comment>